<comment type="caution">
    <text evidence="2">The sequence shown here is derived from an EMBL/GenBank/DDBJ whole genome shotgun (WGS) entry which is preliminary data.</text>
</comment>
<dbReference type="InterPro" id="IPR013103">
    <property type="entry name" value="RVT_2"/>
</dbReference>
<gene>
    <name evidence="3" type="ORF">RF55_4456</name>
    <name evidence="2" type="ORF">RF55_8580</name>
</gene>
<dbReference type="PANTHER" id="PTHR11439:SF483">
    <property type="entry name" value="PEPTIDE SYNTHASE GLIP-LIKE, PUTATIVE (AFU_ORTHOLOGUE AFUA_3G12920)-RELATED"/>
    <property type="match status" value="1"/>
</dbReference>
<dbReference type="CDD" id="cd09272">
    <property type="entry name" value="RNase_HI_RT_Ty1"/>
    <property type="match status" value="1"/>
</dbReference>
<sequence length="173" mass="19278">MAVVYVDDIIVMSENPQAVMQFGADLGKRFDMKDIGKLKRCLGMDFVQNRNSIRINQHTYITDLLQRFGMQDCKPVSTPLDVGTKLTKTDPWTAADGQKPPYRELIGGLLIMNGGCISWDSKKQRTVALSSTEAEYMVLSEAAKEAVYFRRLLRELGINAGKVTLSNDNLGAQ</sequence>
<organism evidence="2 4">
    <name type="scientific">Lasius niger</name>
    <name type="common">Black garden ant</name>
    <dbReference type="NCBI Taxonomy" id="67767"/>
    <lineage>
        <taxon>Eukaryota</taxon>
        <taxon>Metazoa</taxon>
        <taxon>Ecdysozoa</taxon>
        <taxon>Arthropoda</taxon>
        <taxon>Hexapoda</taxon>
        <taxon>Insecta</taxon>
        <taxon>Pterygota</taxon>
        <taxon>Neoptera</taxon>
        <taxon>Endopterygota</taxon>
        <taxon>Hymenoptera</taxon>
        <taxon>Apocrita</taxon>
        <taxon>Aculeata</taxon>
        <taxon>Formicoidea</taxon>
        <taxon>Formicidae</taxon>
        <taxon>Formicinae</taxon>
        <taxon>Lasius</taxon>
        <taxon>Lasius</taxon>
    </lineage>
</organism>
<evidence type="ECO:0000313" key="2">
    <source>
        <dbReference type="EMBL" id="KMQ91545.1"/>
    </source>
</evidence>
<dbReference type="EMBL" id="LBMM01005414">
    <property type="protein sequence ID" value="KMQ91545.1"/>
    <property type="molecule type" value="Genomic_DNA"/>
</dbReference>
<dbReference type="AlphaFoldDB" id="A0A0J7NG47"/>
<evidence type="ECO:0000313" key="4">
    <source>
        <dbReference type="Proteomes" id="UP000036403"/>
    </source>
</evidence>
<keyword evidence="4" id="KW-1185">Reference proteome</keyword>
<protein>
    <submittedName>
        <fullName evidence="2">Integrase core domain protein</fullName>
    </submittedName>
</protein>
<name>A0A0J7NG47_LASNI</name>
<feature type="domain" description="Reverse transcriptase Ty1/copia-type" evidence="1">
    <location>
        <begin position="3"/>
        <end position="80"/>
    </location>
</feature>
<dbReference type="STRING" id="67767.A0A0J7NG47"/>
<dbReference type="PANTHER" id="PTHR11439">
    <property type="entry name" value="GAG-POL-RELATED RETROTRANSPOSON"/>
    <property type="match status" value="1"/>
</dbReference>
<evidence type="ECO:0000313" key="3">
    <source>
        <dbReference type="EMBL" id="KMQ95350.1"/>
    </source>
</evidence>
<dbReference type="EMBL" id="LBMM01002052">
    <property type="protein sequence ID" value="KMQ95350.1"/>
    <property type="molecule type" value="Genomic_DNA"/>
</dbReference>
<dbReference type="Pfam" id="PF07727">
    <property type="entry name" value="RVT_2"/>
    <property type="match status" value="1"/>
</dbReference>
<evidence type="ECO:0000259" key="1">
    <source>
        <dbReference type="Pfam" id="PF07727"/>
    </source>
</evidence>
<accession>A0A0J7NG47</accession>
<proteinExistence type="predicted"/>
<reference evidence="2 4" key="1">
    <citation type="submission" date="2015-04" db="EMBL/GenBank/DDBJ databases">
        <title>Lasius niger genome sequencing.</title>
        <authorList>
            <person name="Konorov E.A."/>
            <person name="Nikitin M.A."/>
            <person name="Kirill M.V."/>
            <person name="Chang P."/>
        </authorList>
    </citation>
    <scope>NUCLEOTIDE SEQUENCE [LARGE SCALE GENOMIC DNA]</scope>
    <source>
        <tissue evidence="2">Whole</tissue>
    </source>
</reference>
<dbReference type="PaxDb" id="67767-A0A0J7NG47"/>
<dbReference type="Proteomes" id="UP000036403">
    <property type="component" value="Unassembled WGS sequence"/>
</dbReference>
<dbReference type="OrthoDB" id="7696475at2759"/>